<evidence type="ECO:0000256" key="7">
    <source>
        <dbReference type="ARBA" id="ARBA00022705"/>
    </source>
</evidence>
<evidence type="ECO:0000313" key="14">
    <source>
        <dbReference type="EMBL" id="SED33237.1"/>
    </source>
</evidence>
<evidence type="ECO:0000256" key="1">
    <source>
        <dbReference type="ARBA" id="ARBA00004496"/>
    </source>
</evidence>
<dbReference type="NCBIfam" id="TIGR00663">
    <property type="entry name" value="dnan"/>
    <property type="match status" value="1"/>
</dbReference>
<evidence type="ECO:0000313" key="15">
    <source>
        <dbReference type="Proteomes" id="UP000198982"/>
    </source>
</evidence>
<sequence>MKFSINASVFASVLKQCARVASRKGGTAETHVLIGVEANELTLIAQNGSQQIIRRVRTSSLVVEAQGHICAAAQKMEQIVSAMPGDRDVKVSLSDEKLVITCARSRFSLATMNVDSFPLIKVSTPVAEFKVNAANLRDSGKSVAVCCAREDVRQYLNGMLLDVREGTLYLAASDGHRMGVCRIEGVTGSDSQAIIPVASVDDFLTFTTESEACIRLYPNLAVVVSDAGEFYTKLLEGKYPDYQRLLKKPSSPSTLKANRPALLASAQRVALMADQRSFGIKFNLGREITLTTAASDIEGNAASEVIEGQYIGSDMEVGFSARYLTDILKTVTAEEVEIVFDGATGGTHLSPTDCAQQSFVLMPMRI</sequence>
<dbReference type="CDD" id="cd00140">
    <property type="entry name" value="beta_clamp"/>
    <property type="match status" value="1"/>
</dbReference>
<dbReference type="InterPro" id="IPR022637">
    <property type="entry name" value="DNA_polIII_beta_cen"/>
</dbReference>
<comment type="subunit">
    <text evidence="10">Forms a ring-shaped head-to-tail homodimer around DNA.</text>
</comment>
<dbReference type="GO" id="GO:0008408">
    <property type="term" value="F:3'-5' exonuclease activity"/>
    <property type="evidence" value="ECO:0007669"/>
    <property type="project" value="InterPro"/>
</dbReference>
<evidence type="ECO:0000256" key="10">
    <source>
        <dbReference type="PIRNR" id="PIRNR000804"/>
    </source>
</evidence>
<name>A0A1H4ZTC7_9PSED</name>
<comment type="similarity">
    <text evidence="2 10">Belongs to the beta sliding clamp family.</text>
</comment>
<keyword evidence="7 10" id="KW-0235">DNA replication</keyword>
<keyword evidence="4 10" id="KW-0963">Cytoplasm</keyword>
<comment type="function">
    <text evidence="10">Confers DNA tethering and processivity to DNA polymerases and other proteins. Acts as a clamp, forming a ring around DNA (a reaction catalyzed by the clamp-loading complex) which diffuses in an ATP-independent manner freely and bidirectionally along dsDNA. Initially characterized for its ability to contact the catalytic subunit of DNA polymerase III (Pol III), a complex, multichain enzyme responsible for most of the replicative synthesis in bacteria; Pol III exhibits 3'-5' exonuclease proofreading activity. The beta chain is required for initiation of replication as well as for processivity of DNA replication.</text>
</comment>
<evidence type="ECO:0000256" key="2">
    <source>
        <dbReference type="ARBA" id="ARBA00010752"/>
    </source>
</evidence>
<dbReference type="PANTHER" id="PTHR30478">
    <property type="entry name" value="DNA POLYMERASE III SUBUNIT BETA"/>
    <property type="match status" value="1"/>
</dbReference>
<evidence type="ECO:0000259" key="11">
    <source>
        <dbReference type="Pfam" id="PF00712"/>
    </source>
</evidence>
<dbReference type="InterPro" id="IPR022634">
    <property type="entry name" value="DNA_polIII_beta_N"/>
</dbReference>
<evidence type="ECO:0000256" key="6">
    <source>
        <dbReference type="ARBA" id="ARBA00022695"/>
    </source>
</evidence>
<protein>
    <recommendedName>
        <fullName evidence="3 10">Beta sliding clamp</fullName>
    </recommendedName>
</protein>
<dbReference type="AlphaFoldDB" id="A0A1H4ZTC7"/>
<dbReference type="SMART" id="SM00480">
    <property type="entry name" value="POL3Bc"/>
    <property type="match status" value="1"/>
</dbReference>
<keyword evidence="5 10" id="KW-0808">Transferase</keyword>
<feature type="domain" description="DNA polymerase III beta sliding clamp N-terminal" evidence="11">
    <location>
        <begin position="1"/>
        <end position="120"/>
    </location>
</feature>
<evidence type="ECO:0000256" key="9">
    <source>
        <dbReference type="ARBA" id="ARBA00023125"/>
    </source>
</evidence>
<dbReference type="GO" id="GO:0009360">
    <property type="term" value="C:DNA polymerase III complex"/>
    <property type="evidence" value="ECO:0007669"/>
    <property type="project" value="InterPro"/>
</dbReference>
<evidence type="ECO:0000256" key="3">
    <source>
        <dbReference type="ARBA" id="ARBA00021035"/>
    </source>
</evidence>
<reference evidence="15" key="1">
    <citation type="submission" date="2016-10" db="EMBL/GenBank/DDBJ databases">
        <authorList>
            <person name="Varghese N."/>
            <person name="Submissions S."/>
        </authorList>
    </citation>
    <scope>NUCLEOTIDE SEQUENCE [LARGE SCALE GENOMIC DNA]</scope>
    <source>
        <strain evidence="15">DSM 9751</strain>
    </source>
</reference>
<dbReference type="GO" id="GO:0003887">
    <property type="term" value="F:DNA-directed DNA polymerase activity"/>
    <property type="evidence" value="ECO:0007669"/>
    <property type="project" value="UniProtKB-UniRule"/>
</dbReference>
<keyword evidence="6 10" id="KW-0548">Nucleotidyltransferase</keyword>
<dbReference type="PIRSF" id="PIRSF000804">
    <property type="entry name" value="DNA_pol_III_b"/>
    <property type="match status" value="1"/>
</dbReference>
<dbReference type="EMBL" id="FNTJ01000003">
    <property type="protein sequence ID" value="SED33237.1"/>
    <property type="molecule type" value="Genomic_DNA"/>
</dbReference>
<evidence type="ECO:0000256" key="5">
    <source>
        <dbReference type="ARBA" id="ARBA00022679"/>
    </source>
</evidence>
<dbReference type="Gene3D" id="3.70.10.10">
    <property type="match status" value="1"/>
</dbReference>
<dbReference type="GO" id="GO:0006271">
    <property type="term" value="P:DNA strand elongation involved in DNA replication"/>
    <property type="evidence" value="ECO:0007669"/>
    <property type="project" value="TreeGrafter"/>
</dbReference>
<keyword evidence="8 10" id="KW-0239">DNA-directed DNA polymerase</keyword>
<dbReference type="Pfam" id="PF00712">
    <property type="entry name" value="DNA_pol3_beta"/>
    <property type="match status" value="1"/>
</dbReference>
<evidence type="ECO:0000256" key="8">
    <source>
        <dbReference type="ARBA" id="ARBA00022932"/>
    </source>
</evidence>
<feature type="domain" description="DNA polymerase III beta sliding clamp central" evidence="12">
    <location>
        <begin position="132"/>
        <end position="241"/>
    </location>
</feature>
<proteinExistence type="inferred from homology"/>
<dbReference type="Gene3D" id="3.10.150.10">
    <property type="entry name" value="DNA Polymerase III, subunit A, domain 2"/>
    <property type="match status" value="1"/>
</dbReference>
<evidence type="ECO:0000256" key="4">
    <source>
        <dbReference type="ARBA" id="ARBA00022490"/>
    </source>
</evidence>
<dbReference type="Proteomes" id="UP000198982">
    <property type="component" value="Unassembled WGS sequence"/>
</dbReference>
<dbReference type="GO" id="GO:0003677">
    <property type="term" value="F:DNA binding"/>
    <property type="evidence" value="ECO:0007669"/>
    <property type="project" value="UniProtKB-UniRule"/>
</dbReference>
<feature type="domain" description="DNA polymerase III beta sliding clamp C-terminal" evidence="13">
    <location>
        <begin position="256"/>
        <end position="365"/>
    </location>
</feature>
<evidence type="ECO:0000259" key="13">
    <source>
        <dbReference type="Pfam" id="PF02768"/>
    </source>
</evidence>
<dbReference type="InterPro" id="IPR001001">
    <property type="entry name" value="DNA_polIII_beta"/>
</dbReference>
<dbReference type="GO" id="GO:0005737">
    <property type="term" value="C:cytoplasm"/>
    <property type="evidence" value="ECO:0007669"/>
    <property type="project" value="UniProtKB-SubCell"/>
</dbReference>
<comment type="subcellular location">
    <subcellularLocation>
        <location evidence="1 10">Cytoplasm</location>
    </subcellularLocation>
</comment>
<accession>A0A1H4ZTC7</accession>
<dbReference type="Pfam" id="PF02768">
    <property type="entry name" value="DNA_pol3_beta_3"/>
    <property type="match status" value="1"/>
</dbReference>
<dbReference type="InterPro" id="IPR046938">
    <property type="entry name" value="DNA_clamp_sf"/>
</dbReference>
<organism evidence="14 15">
    <name type="scientific">Pseudomonas saponiphila</name>
    <dbReference type="NCBI Taxonomy" id="556534"/>
    <lineage>
        <taxon>Bacteria</taxon>
        <taxon>Pseudomonadati</taxon>
        <taxon>Pseudomonadota</taxon>
        <taxon>Gammaproteobacteria</taxon>
        <taxon>Pseudomonadales</taxon>
        <taxon>Pseudomonadaceae</taxon>
        <taxon>Pseudomonas</taxon>
    </lineage>
</organism>
<keyword evidence="9" id="KW-0238">DNA-binding</keyword>
<dbReference type="SUPFAM" id="SSF55979">
    <property type="entry name" value="DNA clamp"/>
    <property type="match status" value="3"/>
</dbReference>
<gene>
    <name evidence="14" type="ORF">SAMN05216178_6819</name>
</gene>
<keyword evidence="15" id="KW-1185">Reference proteome</keyword>
<dbReference type="PANTHER" id="PTHR30478:SF0">
    <property type="entry name" value="BETA SLIDING CLAMP"/>
    <property type="match status" value="1"/>
</dbReference>
<evidence type="ECO:0000259" key="12">
    <source>
        <dbReference type="Pfam" id="PF02767"/>
    </source>
</evidence>
<dbReference type="InterPro" id="IPR022635">
    <property type="entry name" value="DNA_polIII_beta_C"/>
</dbReference>
<dbReference type="Pfam" id="PF02767">
    <property type="entry name" value="DNA_pol3_beta_2"/>
    <property type="match status" value="1"/>
</dbReference>
<dbReference type="RefSeq" id="WP_092320789.1">
    <property type="nucleotide sequence ID" value="NZ_FNTJ01000003.1"/>
</dbReference>